<accession>A0ABS7BLS6</accession>
<evidence type="ECO:0000313" key="4">
    <source>
        <dbReference type="Proteomes" id="UP000759103"/>
    </source>
</evidence>
<proteinExistence type="predicted"/>
<comment type="caution">
    <text evidence="3">The sequence shown here is derived from an EMBL/GenBank/DDBJ whole genome shotgun (WGS) entry which is preliminary data.</text>
</comment>
<protein>
    <submittedName>
        <fullName evidence="3">Beta-lactamase family protein</fullName>
    </submittedName>
</protein>
<evidence type="ECO:0000256" key="1">
    <source>
        <dbReference type="SAM" id="SignalP"/>
    </source>
</evidence>
<dbReference type="InterPro" id="IPR012338">
    <property type="entry name" value="Beta-lactam/transpept-like"/>
</dbReference>
<dbReference type="InterPro" id="IPR050789">
    <property type="entry name" value="Diverse_Enzym_Activities"/>
</dbReference>
<dbReference type="SUPFAM" id="SSF56601">
    <property type="entry name" value="beta-lactamase/transpeptidase-like"/>
    <property type="match status" value="1"/>
</dbReference>
<sequence>MKLLRRGFLTGIAALASSRGVLASDMRIDGAVVVTCTSKGISGIISEGEGGALLDPSFRWHIGSNTKAMTAALYARMVDRGVCRWGTSVGDLFPAMPCHAAWNTIRVEHLLSHASGLTDSVVDGPWLDRWRVDRRPVREQRRAVVEHILSSPPAEQPGTYRYGNLNYVLIGAAVEEAAKAPWEEVLRAEIFAPARMTEAGFGAPPRMGPWGRELVDGALQHVDPVGVADNPAVLWPSGGVNVSASAYAEFLSVFLRDGAPLLEPNTLSRLLTPVAPELRYAGGWSLDGPTGSPARVLSHNGSNTLWFASALIDRQRGRGYAAVTNCGGEKGAALTARLLEHVSRP</sequence>
<feature type="chain" id="PRO_5046583472" evidence="1">
    <location>
        <begin position="24"/>
        <end position="345"/>
    </location>
</feature>
<organism evidence="3 4">
    <name type="scientific">Sphingomonas citri</name>
    <dbReference type="NCBI Taxonomy" id="2862499"/>
    <lineage>
        <taxon>Bacteria</taxon>
        <taxon>Pseudomonadati</taxon>
        <taxon>Pseudomonadota</taxon>
        <taxon>Alphaproteobacteria</taxon>
        <taxon>Sphingomonadales</taxon>
        <taxon>Sphingomonadaceae</taxon>
        <taxon>Sphingomonas</taxon>
    </lineage>
</organism>
<keyword evidence="4" id="KW-1185">Reference proteome</keyword>
<keyword evidence="1" id="KW-0732">Signal</keyword>
<name>A0ABS7BLS6_9SPHN</name>
<feature type="domain" description="Beta-lactamase-related" evidence="2">
    <location>
        <begin position="46"/>
        <end position="337"/>
    </location>
</feature>
<dbReference type="InterPro" id="IPR001466">
    <property type="entry name" value="Beta-lactam-related"/>
</dbReference>
<dbReference type="Pfam" id="PF00144">
    <property type="entry name" value="Beta-lactamase"/>
    <property type="match status" value="1"/>
</dbReference>
<dbReference type="PANTHER" id="PTHR43283">
    <property type="entry name" value="BETA-LACTAMASE-RELATED"/>
    <property type="match status" value="1"/>
</dbReference>
<dbReference type="RefSeq" id="WP_219747809.1">
    <property type="nucleotide sequence ID" value="NZ_JAHXZN010000001.1"/>
</dbReference>
<evidence type="ECO:0000259" key="2">
    <source>
        <dbReference type="Pfam" id="PF00144"/>
    </source>
</evidence>
<reference evidence="3 4" key="1">
    <citation type="submission" date="2021-07" db="EMBL/GenBank/DDBJ databases">
        <title>Sphingomonas sp.</title>
        <authorList>
            <person name="Feng G."/>
            <person name="Li J."/>
            <person name="Pan M."/>
        </authorList>
    </citation>
    <scope>NUCLEOTIDE SEQUENCE [LARGE SCALE GENOMIC DNA]</scope>
    <source>
        <strain evidence="3 4">RRHST34</strain>
    </source>
</reference>
<dbReference type="Gene3D" id="3.40.710.10">
    <property type="entry name" value="DD-peptidase/beta-lactamase superfamily"/>
    <property type="match status" value="1"/>
</dbReference>
<dbReference type="EMBL" id="JAHXZN010000001">
    <property type="protein sequence ID" value="MBW6530450.1"/>
    <property type="molecule type" value="Genomic_DNA"/>
</dbReference>
<dbReference type="PANTHER" id="PTHR43283:SF18">
    <property type="match status" value="1"/>
</dbReference>
<gene>
    <name evidence="3" type="ORF">KZ820_06855</name>
</gene>
<dbReference type="Proteomes" id="UP000759103">
    <property type="component" value="Unassembled WGS sequence"/>
</dbReference>
<feature type="signal peptide" evidence="1">
    <location>
        <begin position="1"/>
        <end position="23"/>
    </location>
</feature>
<evidence type="ECO:0000313" key="3">
    <source>
        <dbReference type="EMBL" id="MBW6530450.1"/>
    </source>
</evidence>